<dbReference type="RefSeq" id="WP_072878300.1">
    <property type="nucleotide sequence ID" value="NZ_FQVT01000003.1"/>
</dbReference>
<sequence length="782" mass="87456">MNSIKANVIIMLLLCSLSAFAQHVNFYVSPSGSNRGDGSKGNPWKSLAYAVDQAGKNKNHVSLQLENGIYYLERPLELNNQYSNMKIMAANGANPIIRGGVKISNWKGPDKDSIWTAKVPPGVTGRHLYINGERAVRARTVDADGWLRIAHRPKNCGSVSCRDDANTPNGFKVPKDFPSLSNVEDVEMINVMRWKMYRGKLQKIENGIAYVDPEYWNLAKIGPFAILNNKQDEAVSWLENAMEFLDEEGEWYLDKRKRKIYYKPRKGEVMKNSETVISNVDRLIDADGVENISFEGITFEYANWSQPSTSKGYVSIQSGAILTDPDYQSIEDAFEGLVDIPGNVHFKNSRNVVFKSNIFRHLGGTALNFDTNNKNVNIFGNVFQDISGSAITIGNLQDHHIVSDKVSREIIIDNNRIQDVGQEYYDVCAIKCSFVKDAVIINNTIDGSSAGGISLGWGWGRYDVDNFDFWKDGSDKAYNHPTVAGGVIVAHNKITNVTKRLGDTGAIYNLGASPGTRWYANYIENVAHPEEPFCSDYSHGIYIDNGSRGIEIKDNVVIGSSHEPYLANGSHDYNVRGAAYYFKKEAGDYPAWIKEKAGAKSEINTIRSREEIEELLSEALPVGRKFHIVEKGVAVGKKITAIGGVANCKASYATDGKTETYWRGEGKEGELILDLGKVADVYYVNAAFGYFDPETRREVYFKNEYDFEYFFSVDGENWKTFGEGRKESTLAINQQYMPEFKPAKARFVKLKVYSSGENPLGVLRFKVVDQQPVYGGREFGPQ</sequence>
<dbReference type="Gene3D" id="2.160.20.10">
    <property type="entry name" value="Single-stranded right-handed beta-helix, Pectin lyase-like"/>
    <property type="match status" value="2"/>
</dbReference>
<dbReference type="SUPFAM" id="SSF51126">
    <property type="entry name" value="Pectin lyase-like"/>
    <property type="match status" value="1"/>
</dbReference>
<evidence type="ECO:0000259" key="2">
    <source>
        <dbReference type="PROSITE" id="PS50022"/>
    </source>
</evidence>
<dbReference type="SMART" id="SM00710">
    <property type="entry name" value="PbH1"/>
    <property type="match status" value="6"/>
</dbReference>
<dbReference type="STRING" id="1073325.SAMN05444483_103301"/>
<dbReference type="InterPro" id="IPR012334">
    <property type="entry name" value="Pectin_lyas_fold"/>
</dbReference>
<dbReference type="OrthoDB" id="9808066at2"/>
<name>A0A1M5FQD5_SALEC</name>
<dbReference type="InterPro" id="IPR006626">
    <property type="entry name" value="PbH1"/>
</dbReference>
<dbReference type="AlphaFoldDB" id="A0A1M5FQD5"/>
<dbReference type="PANTHER" id="PTHR36453">
    <property type="entry name" value="SECRETED PROTEIN-RELATED"/>
    <property type="match status" value="1"/>
</dbReference>
<dbReference type="PANTHER" id="PTHR36453:SF1">
    <property type="entry name" value="RIGHT HANDED BETA HELIX DOMAIN-CONTAINING PROTEIN"/>
    <property type="match status" value="1"/>
</dbReference>
<dbReference type="EMBL" id="FQVT01000003">
    <property type="protein sequence ID" value="SHF93767.1"/>
    <property type="molecule type" value="Genomic_DNA"/>
</dbReference>
<evidence type="ECO:0000256" key="1">
    <source>
        <dbReference type="SAM" id="SignalP"/>
    </source>
</evidence>
<dbReference type="InterPro" id="IPR008979">
    <property type="entry name" value="Galactose-bd-like_sf"/>
</dbReference>
<feature type="chain" id="PRO_5009910191" description="F5/8 type C domain-containing protein" evidence="1">
    <location>
        <begin position="22"/>
        <end position="782"/>
    </location>
</feature>
<gene>
    <name evidence="3" type="ORF">SAMN05444483_103301</name>
</gene>
<dbReference type="SUPFAM" id="SSF49785">
    <property type="entry name" value="Galactose-binding domain-like"/>
    <property type="match status" value="1"/>
</dbReference>
<evidence type="ECO:0000313" key="4">
    <source>
        <dbReference type="Proteomes" id="UP000183945"/>
    </source>
</evidence>
<dbReference type="Proteomes" id="UP000183945">
    <property type="component" value="Unassembled WGS sequence"/>
</dbReference>
<keyword evidence="4" id="KW-1185">Reference proteome</keyword>
<protein>
    <recommendedName>
        <fullName evidence="2">F5/8 type C domain-containing protein</fullName>
    </recommendedName>
</protein>
<evidence type="ECO:0000313" key="3">
    <source>
        <dbReference type="EMBL" id="SHF93767.1"/>
    </source>
</evidence>
<feature type="domain" description="F5/8 type C" evidence="2">
    <location>
        <begin position="619"/>
        <end position="770"/>
    </location>
</feature>
<dbReference type="PROSITE" id="PS50022">
    <property type="entry name" value="FA58C_3"/>
    <property type="match status" value="1"/>
</dbReference>
<keyword evidence="1" id="KW-0732">Signal</keyword>
<dbReference type="Pfam" id="PF00754">
    <property type="entry name" value="F5_F8_type_C"/>
    <property type="match status" value="1"/>
</dbReference>
<accession>A0A1M5FQD5</accession>
<organism evidence="3 4">
    <name type="scientific">Salegentibacter echinorum</name>
    <dbReference type="NCBI Taxonomy" id="1073325"/>
    <lineage>
        <taxon>Bacteria</taxon>
        <taxon>Pseudomonadati</taxon>
        <taxon>Bacteroidota</taxon>
        <taxon>Flavobacteriia</taxon>
        <taxon>Flavobacteriales</taxon>
        <taxon>Flavobacteriaceae</taxon>
        <taxon>Salegentibacter</taxon>
    </lineage>
</organism>
<dbReference type="InterPro" id="IPR011050">
    <property type="entry name" value="Pectin_lyase_fold/virulence"/>
</dbReference>
<reference evidence="4" key="1">
    <citation type="submission" date="2016-11" db="EMBL/GenBank/DDBJ databases">
        <authorList>
            <person name="Varghese N."/>
            <person name="Submissions S."/>
        </authorList>
    </citation>
    <scope>NUCLEOTIDE SEQUENCE [LARGE SCALE GENOMIC DNA]</scope>
    <source>
        <strain evidence="4">DSM 24579</strain>
    </source>
</reference>
<dbReference type="Gene3D" id="2.60.120.260">
    <property type="entry name" value="Galactose-binding domain-like"/>
    <property type="match status" value="1"/>
</dbReference>
<dbReference type="InterPro" id="IPR000421">
    <property type="entry name" value="FA58C"/>
</dbReference>
<proteinExistence type="predicted"/>
<dbReference type="InterPro" id="IPR048482">
    <property type="entry name" value="GH141_ins"/>
</dbReference>
<dbReference type="Pfam" id="PF21231">
    <property type="entry name" value="GH141_M"/>
    <property type="match status" value="1"/>
</dbReference>
<feature type="signal peptide" evidence="1">
    <location>
        <begin position="1"/>
        <end position="21"/>
    </location>
</feature>